<keyword evidence="2" id="KW-1185">Reference proteome</keyword>
<reference evidence="1 2" key="1">
    <citation type="submission" date="2023-07" db="EMBL/GenBank/DDBJ databases">
        <title>Genomic Encyclopedia of Type Strains, Phase IV (KMG-IV): sequencing the most valuable type-strain genomes for metagenomic binning, comparative biology and taxonomic classification.</title>
        <authorList>
            <person name="Goeker M."/>
        </authorList>
    </citation>
    <scope>NUCLEOTIDE SEQUENCE [LARGE SCALE GENOMIC DNA]</scope>
    <source>
        <strain evidence="1 2">DSM 16419</strain>
    </source>
</reference>
<evidence type="ECO:0000313" key="1">
    <source>
        <dbReference type="EMBL" id="MDQ0427682.1"/>
    </source>
</evidence>
<dbReference type="EMBL" id="JAUSWB010000001">
    <property type="protein sequence ID" value="MDQ0427682.1"/>
    <property type="molecule type" value="Genomic_DNA"/>
</dbReference>
<evidence type="ECO:0000313" key="2">
    <source>
        <dbReference type="Proteomes" id="UP001241988"/>
    </source>
</evidence>
<name>A0ABU0GQP9_9BACL</name>
<accession>A0ABU0GQP9</accession>
<dbReference type="Proteomes" id="UP001241988">
    <property type="component" value="Unassembled WGS sequence"/>
</dbReference>
<sequence>MGNLQTRRDSTVSRPEFLRNAVGLQYKTGNVILDVTKLTPGTNVNGGTAVHYNETSQMYEPVVAETPATMVGAVLTRDATKVYAGQNPMVGALTACNAIEQRCTGVTANFKDAVKGRIVFDV</sequence>
<proteinExistence type="predicted"/>
<comment type="caution">
    <text evidence="1">The sequence shown here is derived from an EMBL/GenBank/DDBJ whole genome shotgun (WGS) entry which is preliminary data.</text>
</comment>
<dbReference type="RefSeq" id="WP_308785953.1">
    <property type="nucleotide sequence ID" value="NZ_JAUSWB010000001.1"/>
</dbReference>
<protein>
    <recommendedName>
        <fullName evidence="3">Head decoration protein</fullName>
    </recommendedName>
</protein>
<gene>
    <name evidence="1" type="ORF">QOZ98_000507</name>
</gene>
<evidence type="ECO:0008006" key="3">
    <source>
        <dbReference type="Google" id="ProtNLM"/>
    </source>
</evidence>
<organism evidence="1 2">
    <name type="scientific">Planomicrobium stackebrandtii</name>
    <dbReference type="NCBI Taxonomy" id="253160"/>
    <lineage>
        <taxon>Bacteria</taxon>
        <taxon>Bacillati</taxon>
        <taxon>Bacillota</taxon>
        <taxon>Bacilli</taxon>
        <taxon>Bacillales</taxon>
        <taxon>Caryophanaceae</taxon>
        <taxon>Planomicrobium</taxon>
    </lineage>
</organism>